<comment type="cofactor">
    <cofactor evidence="1">
        <name>pantetheine 4'-phosphate</name>
        <dbReference type="ChEBI" id="CHEBI:47942"/>
    </cofactor>
</comment>
<comment type="similarity">
    <text evidence="2">Belongs to the ATP-dependent AMP-binding enzyme family.</text>
</comment>
<name>A0A848LPC5_9BACT</name>
<dbReference type="GO" id="GO:0043041">
    <property type="term" value="P:amino acid activation for nonribosomal peptide biosynthetic process"/>
    <property type="evidence" value="ECO:0007669"/>
    <property type="project" value="TreeGrafter"/>
</dbReference>
<dbReference type="InterPro" id="IPR010071">
    <property type="entry name" value="AA_adenyl_dom"/>
</dbReference>
<evidence type="ECO:0000256" key="1">
    <source>
        <dbReference type="ARBA" id="ARBA00001957"/>
    </source>
</evidence>
<dbReference type="Proteomes" id="UP000518300">
    <property type="component" value="Unassembled WGS sequence"/>
</dbReference>
<proteinExistence type="inferred from homology"/>
<comment type="caution">
    <text evidence="6">The sequence shown here is derived from an EMBL/GenBank/DDBJ whole genome shotgun (WGS) entry which is preliminary data.</text>
</comment>
<dbReference type="GO" id="GO:0003824">
    <property type="term" value="F:catalytic activity"/>
    <property type="evidence" value="ECO:0007669"/>
    <property type="project" value="InterPro"/>
</dbReference>
<evidence type="ECO:0000259" key="5">
    <source>
        <dbReference type="PROSITE" id="PS50075"/>
    </source>
</evidence>
<dbReference type="PANTHER" id="PTHR45527:SF1">
    <property type="entry name" value="FATTY ACID SYNTHASE"/>
    <property type="match status" value="1"/>
</dbReference>
<dbReference type="InterPro" id="IPR000873">
    <property type="entry name" value="AMP-dep_synth/lig_dom"/>
</dbReference>
<dbReference type="SUPFAM" id="SSF52777">
    <property type="entry name" value="CoA-dependent acyltransferases"/>
    <property type="match status" value="3"/>
</dbReference>
<dbReference type="PANTHER" id="PTHR45527">
    <property type="entry name" value="NONRIBOSOMAL PEPTIDE SYNTHETASE"/>
    <property type="match status" value="1"/>
</dbReference>
<reference evidence="6 7" key="1">
    <citation type="submission" date="2020-04" db="EMBL/GenBank/DDBJ databases">
        <title>Draft genome of Pyxidicoccus fallax type strain.</title>
        <authorList>
            <person name="Whitworth D.E."/>
        </authorList>
    </citation>
    <scope>NUCLEOTIDE SEQUENCE [LARGE SCALE GENOMIC DNA]</scope>
    <source>
        <strain evidence="6 7">DSM 14698</strain>
    </source>
</reference>
<dbReference type="Gene3D" id="1.10.1200.10">
    <property type="entry name" value="ACP-like"/>
    <property type="match status" value="1"/>
</dbReference>
<dbReference type="FunFam" id="3.40.50.12780:FF:000012">
    <property type="entry name" value="Non-ribosomal peptide synthetase"/>
    <property type="match status" value="1"/>
</dbReference>
<accession>A0A848LPC5</accession>
<evidence type="ECO:0000313" key="7">
    <source>
        <dbReference type="Proteomes" id="UP000518300"/>
    </source>
</evidence>
<dbReference type="GO" id="GO:0031177">
    <property type="term" value="F:phosphopantetheine binding"/>
    <property type="evidence" value="ECO:0007669"/>
    <property type="project" value="InterPro"/>
</dbReference>
<dbReference type="Pfam" id="PF00550">
    <property type="entry name" value="PP-binding"/>
    <property type="match status" value="1"/>
</dbReference>
<dbReference type="Gene3D" id="3.30.559.30">
    <property type="entry name" value="Nonribosomal peptide synthetase, condensation domain"/>
    <property type="match status" value="1"/>
</dbReference>
<dbReference type="InterPro" id="IPR020806">
    <property type="entry name" value="PKS_PP-bd"/>
</dbReference>
<dbReference type="PROSITE" id="PS00012">
    <property type="entry name" value="PHOSPHOPANTETHEINE"/>
    <property type="match status" value="1"/>
</dbReference>
<gene>
    <name evidence="6" type="ORF">HG543_32285</name>
</gene>
<evidence type="ECO:0000256" key="4">
    <source>
        <dbReference type="ARBA" id="ARBA00022553"/>
    </source>
</evidence>
<dbReference type="AlphaFoldDB" id="A0A848LPC5"/>
<dbReference type="Gene3D" id="3.40.50.980">
    <property type="match status" value="2"/>
</dbReference>
<dbReference type="EMBL" id="JABBJJ010000189">
    <property type="protein sequence ID" value="NMO19519.1"/>
    <property type="molecule type" value="Genomic_DNA"/>
</dbReference>
<dbReference type="GO" id="GO:0044550">
    <property type="term" value="P:secondary metabolite biosynthetic process"/>
    <property type="evidence" value="ECO:0007669"/>
    <property type="project" value="UniProtKB-ARBA"/>
</dbReference>
<dbReference type="RefSeq" id="WP_169348767.1">
    <property type="nucleotide sequence ID" value="NZ_JABBJJ010000189.1"/>
</dbReference>
<dbReference type="Pfam" id="PF00501">
    <property type="entry name" value="AMP-binding"/>
    <property type="match status" value="1"/>
</dbReference>
<dbReference type="Gene3D" id="2.30.38.10">
    <property type="entry name" value="Luciferase, Domain 3"/>
    <property type="match status" value="1"/>
</dbReference>
<sequence>MALTPEQKRARLAELLREKARQSRRAPVSFSQERMWLQERLEPGSAALSVPSAVRLSGELNVEALRRALQSLVDRHEALRTTFVEQDGRVLQHTVPSLEVALPVVDVHDGGETEAWRRLHADARQPFDLEKGPLLRAVLYRQTEREHLLLLNLHHIVSDGWTMGVLVRELGVLYPALAAGQPVALPPLPLQYADFAAWQRDFLRGETLDAQLGYWRQQLDADAVLELPCDRPRGADTSARGARHTVMMPPELLQSLKELARSEGRTLFTLLLAAWQALLSRYSGQDDVVVGSPVAGRNRAELEGLVGLFVNTVALRADLSGDPSFLELLGRVHEKVLGAFAHQDLPFEKLVESLRPERQLGVSPVFQVLFALQNAPLPPLHAPGLVMEAQPVDSGAAQVDLALLATELPQGLRAAVVYRTDLFDEATVARMLGHFQTLLEGLAAHPERRLSELPLMGEDEQRRVLREWNTTASDAPRESTLPEVFAQVVARHADKVAVEFGGAKLTYRQLDERSNQLAWHLRQRGVGADSRVALALERSLELIVSLVAILKAGGAYVPLDPAYPRERLAGMVEDTRPQALITTRALSTHLPAEGLSTVVLEDAALDAEPAHAPPSTALPDSLAYVDFTSGSTGRPKGVGTTHRNVLRTLFGVDYAHLGPDETLLQLAPIAFDASTLEVWGALLHGARLVVMPPQPPSLEELEQVLRDTRVTTLWLTAGLFTQVVESRLSALRSVKQVLAGGDVVPPAHARRVLGELGIPLTNGYGPTETTVFAVCFRMTDPAQAGASVPIGRPIGGTRLYVLDEHGQPVPMGVPGELFIGGDGLARGYVGQPSLTAERFIPDRFSGIPGARLYRTGDRVRWRADGLLDFLGRADSQVKLRGFRIEPGEIEAALTAQPGVRQALVLVREDRPGDKRLVAYVVGAPDMQVEALRAALKQRLPDYMVPSAFVPLEALPLTPNGKVDRKALPAPTQGADAGTFVAPRTPTEEKLATLWSEVLGVPRVGAEDNFFELGGHSLLATQVVSRIRASLGVELPLRELFRTPTVSALAARVDAVLQARQQSQDDAAEALPEPPADAPPLSFAQQRLWFIDQLDPGSGLYNMPFVLRLEGRLDTGALEAALTGVVARHASLRTTFASRQGQAVQVIHP</sequence>
<feature type="non-terminal residue" evidence="6">
    <location>
        <position position="1148"/>
    </location>
</feature>
<dbReference type="SUPFAM" id="SSF47336">
    <property type="entry name" value="ACP-like"/>
    <property type="match status" value="1"/>
</dbReference>
<keyword evidence="7" id="KW-1185">Reference proteome</keyword>
<dbReference type="CDD" id="cd12117">
    <property type="entry name" value="A_NRPS_Srf_like"/>
    <property type="match status" value="1"/>
</dbReference>
<dbReference type="FunFam" id="2.30.38.10:FF:000001">
    <property type="entry name" value="Non-ribosomal peptide synthetase PvdI"/>
    <property type="match status" value="1"/>
</dbReference>
<dbReference type="InterPro" id="IPR009081">
    <property type="entry name" value="PP-bd_ACP"/>
</dbReference>
<dbReference type="NCBIfam" id="TIGR01733">
    <property type="entry name" value="AA-adenyl-dom"/>
    <property type="match status" value="1"/>
</dbReference>
<dbReference type="CDD" id="cd19531">
    <property type="entry name" value="LCL_NRPS-like"/>
    <property type="match status" value="1"/>
</dbReference>
<organism evidence="6 7">
    <name type="scientific">Pyxidicoccus fallax</name>
    <dbReference type="NCBI Taxonomy" id="394095"/>
    <lineage>
        <taxon>Bacteria</taxon>
        <taxon>Pseudomonadati</taxon>
        <taxon>Myxococcota</taxon>
        <taxon>Myxococcia</taxon>
        <taxon>Myxococcales</taxon>
        <taxon>Cystobacterineae</taxon>
        <taxon>Myxococcaceae</taxon>
        <taxon>Pyxidicoccus</taxon>
    </lineage>
</organism>
<dbReference type="SUPFAM" id="SSF56801">
    <property type="entry name" value="Acetyl-CoA synthetase-like"/>
    <property type="match status" value="1"/>
</dbReference>
<dbReference type="Pfam" id="PF00668">
    <property type="entry name" value="Condensation"/>
    <property type="match status" value="2"/>
</dbReference>
<dbReference type="InterPro" id="IPR001242">
    <property type="entry name" value="Condensation_dom"/>
</dbReference>
<evidence type="ECO:0000256" key="2">
    <source>
        <dbReference type="ARBA" id="ARBA00006432"/>
    </source>
</evidence>
<dbReference type="InterPro" id="IPR025110">
    <property type="entry name" value="AMP-bd_C"/>
</dbReference>
<dbReference type="InterPro" id="IPR036736">
    <property type="entry name" value="ACP-like_sf"/>
</dbReference>
<dbReference type="InterPro" id="IPR045851">
    <property type="entry name" value="AMP-bd_C_sf"/>
</dbReference>
<keyword evidence="3" id="KW-0596">Phosphopantetheine</keyword>
<dbReference type="GO" id="GO:0005829">
    <property type="term" value="C:cytosol"/>
    <property type="evidence" value="ECO:0007669"/>
    <property type="project" value="TreeGrafter"/>
</dbReference>
<dbReference type="PROSITE" id="PS50075">
    <property type="entry name" value="CARRIER"/>
    <property type="match status" value="1"/>
</dbReference>
<dbReference type="InterPro" id="IPR006162">
    <property type="entry name" value="Ppantetheine_attach_site"/>
</dbReference>
<dbReference type="InterPro" id="IPR023213">
    <property type="entry name" value="CAT-like_dom_sf"/>
</dbReference>
<dbReference type="InterPro" id="IPR020845">
    <property type="entry name" value="AMP-binding_CS"/>
</dbReference>
<keyword evidence="4" id="KW-0597">Phosphoprotein</keyword>
<dbReference type="FunFam" id="1.10.1200.10:FF:000005">
    <property type="entry name" value="Nonribosomal peptide synthetase 1"/>
    <property type="match status" value="1"/>
</dbReference>
<dbReference type="FunFam" id="3.30.300.30:FF:000010">
    <property type="entry name" value="Enterobactin synthetase component F"/>
    <property type="match status" value="1"/>
</dbReference>
<feature type="domain" description="Carrier" evidence="5">
    <location>
        <begin position="981"/>
        <end position="1056"/>
    </location>
</feature>
<evidence type="ECO:0000313" key="6">
    <source>
        <dbReference type="EMBL" id="NMO19519.1"/>
    </source>
</evidence>
<evidence type="ECO:0000256" key="3">
    <source>
        <dbReference type="ARBA" id="ARBA00022450"/>
    </source>
</evidence>
<dbReference type="Gene3D" id="3.30.300.30">
    <property type="match status" value="1"/>
</dbReference>
<dbReference type="Pfam" id="PF13193">
    <property type="entry name" value="AMP-binding_C"/>
    <property type="match status" value="1"/>
</dbReference>
<dbReference type="FunFam" id="3.40.50.980:FF:000001">
    <property type="entry name" value="Non-ribosomal peptide synthetase"/>
    <property type="match status" value="1"/>
</dbReference>
<protein>
    <submittedName>
        <fullName evidence="6">Amino acid adenylation domain-containing protein</fullName>
    </submittedName>
</protein>
<dbReference type="Gene3D" id="3.30.559.10">
    <property type="entry name" value="Chloramphenicol acetyltransferase-like domain"/>
    <property type="match status" value="2"/>
</dbReference>
<dbReference type="PROSITE" id="PS00455">
    <property type="entry name" value="AMP_BINDING"/>
    <property type="match status" value="1"/>
</dbReference>
<dbReference type="SMART" id="SM00823">
    <property type="entry name" value="PKS_PP"/>
    <property type="match status" value="1"/>
</dbReference>
<dbReference type="FunFam" id="3.30.559.10:FF:000012">
    <property type="entry name" value="Non-ribosomal peptide synthetase"/>
    <property type="match status" value="1"/>
</dbReference>